<feature type="compositionally biased region" description="Low complexity" evidence="1">
    <location>
        <begin position="277"/>
        <end position="290"/>
    </location>
</feature>
<evidence type="ECO:0000313" key="3">
    <source>
        <dbReference type="EMBL" id="KAF2011033.1"/>
    </source>
</evidence>
<dbReference type="OrthoDB" id="3796171at2759"/>
<feature type="transmembrane region" description="Helical" evidence="2">
    <location>
        <begin position="128"/>
        <end position="147"/>
    </location>
</feature>
<feature type="transmembrane region" description="Helical" evidence="2">
    <location>
        <begin position="197"/>
        <end position="217"/>
    </location>
</feature>
<protein>
    <submittedName>
        <fullName evidence="3">Uncharacterized protein</fullName>
    </submittedName>
</protein>
<gene>
    <name evidence="3" type="ORF">BU24DRAFT_427235</name>
</gene>
<sequence>MHNRRGFQTVILLAPAIFLLFPLSLVTIALERTAASLFTFQTSQGYRYYSGYGRHTITVYGPRTATQPEEDWSSIRIVVDVNSTSAYCFIAVSIAACIFSLISACGIWELRTIQGPQRHQRIWSWTNLMTNLVTAVASIAILIYASVVQSTEGWKSYEDVGKEFRFTRETWSCDIKKFYRTEDWAGVACGVAQTSRYILIPLAISALLVMVSTWILVRDRGGMSWLFGGKGRYAGFEDAPSVDNIAMYPPPQVYYQQPNQPGQMYPQQMQAPVQGNPQSPQSPAPAQTQTETKGNMPPQTVWG</sequence>
<reference evidence="3" key="1">
    <citation type="journal article" date="2020" name="Stud. Mycol.">
        <title>101 Dothideomycetes genomes: a test case for predicting lifestyles and emergence of pathogens.</title>
        <authorList>
            <person name="Haridas S."/>
            <person name="Albert R."/>
            <person name="Binder M."/>
            <person name="Bloem J."/>
            <person name="Labutti K."/>
            <person name="Salamov A."/>
            <person name="Andreopoulos B."/>
            <person name="Baker S."/>
            <person name="Barry K."/>
            <person name="Bills G."/>
            <person name="Bluhm B."/>
            <person name="Cannon C."/>
            <person name="Castanera R."/>
            <person name="Culley D."/>
            <person name="Daum C."/>
            <person name="Ezra D."/>
            <person name="Gonzalez J."/>
            <person name="Henrissat B."/>
            <person name="Kuo A."/>
            <person name="Liang C."/>
            <person name="Lipzen A."/>
            <person name="Lutzoni F."/>
            <person name="Magnuson J."/>
            <person name="Mondo S."/>
            <person name="Nolan M."/>
            <person name="Ohm R."/>
            <person name="Pangilinan J."/>
            <person name="Park H.-J."/>
            <person name="Ramirez L."/>
            <person name="Alfaro M."/>
            <person name="Sun H."/>
            <person name="Tritt A."/>
            <person name="Yoshinaga Y."/>
            <person name="Zwiers L.-H."/>
            <person name="Turgeon B."/>
            <person name="Goodwin S."/>
            <person name="Spatafora J."/>
            <person name="Crous P."/>
            <person name="Grigoriev I."/>
        </authorList>
    </citation>
    <scope>NUCLEOTIDE SEQUENCE</scope>
    <source>
        <strain evidence="3">CBS 175.79</strain>
    </source>
</reference>
<name>A0A6A5XDT5_9PLEO</name>
<proteinExistence type="predicted"/>
<keyword evidence="2" id="KW-1133">Transmembrane helix</keyword>
<dbReference type="RefSeq" id="XP_033379372.1">
    <property type="nucleotide sequence ID" value="XM_033529174.1"/>
</dbReference>
<evidence type="ECO:0000256" key="1">
    <source>
        <dbReference type="SAM" id="MobiDB-lite"/>
    </source>
</evidence>
<feature type="region of interest" description="Disordered" evidence="1">
    <location>
        <begin position="257"/>
        <end position="303"/>
    </location>
</feature>
<accession>A0A6A5XDT5</accession>
<evidence type="ECO:0000256" key="2">
    <source>
        <dbReference type="SAM" id="Phobius"/>
    </source>
</evidence>
<keyword evidence="2" id="KW-0472">Membrane</keyword>
<feature type="transmembrane region" description="Helical" evidence="2">
    <location>
        <begin position="84"/>
        <end position="108"/>
    </location>
</feature>
<dbReference type="GeneID" id="54286571"/>
<organism evidence="3 4">
    <name type="scientific">Aaosphaeria arxii CBS 175.79</name>
    <dbReference type="NCBI Taxonomy" id="1450172"/>
    <lineage>
        <taxon>Eukaryota</taxon>
        <taxon>Fungi</taxon>
        <taxon>Dikarya</taxon>
        <taxon>Ascomycota</taxon>
        <taxon>Pezizomycotina</taxon>
        <taxon>Dothideomycetes</taxon>
        <taxon>Pleosporomycetidae</taxon>
        <taxon>Pleosporales</taxon>
        <taxon>Pleosporales incertae sedis</taxon>
        <taxon>Aaosphaeria</taxon>
    </lineage>
</organism>
<dbReference type="AlphaFoldDB" id="A0A6A5XDT5"/>
<feature type="compositionally biased region" description="Polar residues" evidence="1">
    <location>
        <begin position="265"/>
        <end position="276"/>
    </location>
</feature>
<dbReference type="Proteomes" id="UP000799778">
    <property type="component" value="Unassembled WGS sequence"/>
</dbReference>
<keyword evidence="2" id="KW-0812">Transmembrane</keyword>
<keyword evidence="4" id="KW-1185">Reference proteome</keyword>
<dbReference type="EMBL" id="ML978075">
    <property type="protein sequence ID" value="KAF2011033.1"/>
    <property type="molecule type" value="Genomic_DNA"/>
</dbReference>
<evidence type="ECO:0000313" key="4">
    <source>
        <dbReference type="Proteomes" id="UP000799778"/>
    </source>
</evidence>